<dbReference type="Proteomes" id="UP000193380">
    <property type="component" value="Unassembled WGS sequence"/>
</dbReference>
<dbReference type="PANTHER" id="PTHR31594:SF16">
    <property type="entry name" value="SI:CH211-281L24.3"/>
    <property type="match status" value="1"/>
</dbReference>
<reference evidence="1" key="1">
    <citation type="journal article" date="2014" name="Nat. Commun.">
        <title>The rainbow trout genome provides novel insights into evolution after whole-genome duplication in vertebrates.</title>
        <authorList>
            <person name="Berthelot C."/>
            <person name="Brunet F."/>
            <person name="Chalopin D."/>
            <person name="Juanchich A."/>
            <person name="Bernard M."/>
            <person name="Noel B."/>
            <person name="Bento P."/>
            <person name="Da Silva C."/>
            <person name="Labadie K."/>
            <person name="Alberti A."/>
            <person name="Aury J.M."/>
            <person name="Louis A."/>
            <person name="Dehais P."/>
            <person name="Bardou P."/>
            <person name="Montfort J."/>
            <person name="Klopp C."/>
            <person name="Cabau C."/>
            <person name="Gaspin C."/>
            <person name="Thorgaard G.H."/>
            <person name="Boussaha M."/>
            <person name="Quillet E."/>
            <person name="Guyomard R."/>
            <person name="Galiana D."/>
            <person name="Bobe J."/>
            <person name="Volff J.N."/>
            <person name="Genet C."/>
            <person name="Wincker P."/>
            <person name="Jaillon O."/>
            <person name="Roest Crollius H."/>
            <person name="Guiguen Y."/>
        </authorList>
    </citation>
    <scope>NUCLEOTIDE SEQUENCE [LARGE SCALE GENOMIC DNA]</scope>
</reference>
<dbReference type="AlphaFoldDB" id="A0A060YR88"/>
<organism evidence="1 2">
    <name type="scientific">Oncorhynchus mykiss</name>
    <name type="common">Rainbow trout</name>
    <name type="synonym">Salmo gairdneri</name>
    <dbReference type="NCBI Taxonomy" id="8022"/>
    <lineage>
        <taxon>Eukaryota</taxon>
        <taxon>Metazoa</taxon>
        <taxon>Chordata</taxon>
        <taxon>Craniata</taxon>
        <taxon>Vertebrata</taxon>
        <taxon>Euteleostomi</taxon>
        <taxon>Actinopterygii</taxon>
        <taxon>Neopterygii</taxon>
        <taxon>Teleostei</taxon>
        <taxon>Protacanthopterygii</taxon>
        <taxon>Salmoniformes</taxon>
        <taxon>Salmonidae</taxon>
        <taxon>Salmoninae</taxon>
        <taxon>Oncorhynchus</taxon>
    </lineage>
</organism>
<dbReference type="EMBL" id="FR912560">
    <property type="protein sequence ID" value="CDQ91989.1"/>
    <property type="molecule type" value="Genomic_DNA"/>
</dbReference>
<evidence type="ECO:0000313" key="2">
    <source>
        <dbReference type="Proteomes" id="UP000193380"/>
    </source>
</evidence>
<dbReference type="PaxDb" id="8022-A0A060YR88"/>
<proteinExistence type="predicted"/>
<reference evidence="1" key="2">
    <citation type="submission" date="2014-03" db="EMBL/GenBank/DDBJ databases">
        <authorList>
            <person name="Genoscope - CEA"/>
        </authorList>
    </citation>
    <scope>NUCLEOTIDE SEQUENCE</scope>
</reference>
<name>A0A060YR88_ONCMY</name>
<dbReference type="InterPro" id="IPR052090">
    <property type="entry name" value="Cytolytic_pore-forming_toxin"/>
</dbReference>
<dbReference type="STRING" id="8022.A0A060YR88"/>
<protein>
    <submittedName>
        <fullName evidence="1">Uncharacterized protein</fullName>
    </submittedName>
</protein>
<evidence type="ECO:0000313" key="1">
    <source>
        <dbReference type="EMBL" id="CDQ91989.1"/>
    </source>
</evidence>
<gene>
    <name evidence="1" type="ORF">GSONMT00023458001</name>
</gene>
<accession>A0A060YR88</accession>
<sequence length="126" mass="14379">MRQSLPRPHTEVKCIEGDSLQDRFRAPDVTTPLRASVLSGLVEVGGAAGYLNYPVQSTLQDRVTLQYRTTTRLDMLSHRVLQGETEHNERQLSFCWLFSMERKHSLSLTANTSTDKGMQDERKPRC</sequence>
<dbReference type="PANTHER" id="PTHR31594">
    <property type="entry name" value="AIG1-TYPE G DOMAIN-CONTAINING PROTEIN"/>
    <property type="match status" value="1"/>
</dbReference>